<organism evidence="2 3">
    <name type="scientific">Escherichia coli</name>
    <dbReference type="NCBI Taxonomy" id="562"/>
    <lineage>
        <taxon>Bacteria</taxon>
        <taxon>Pseudomonadati</taxon>
        <taxon>Pseudomonadota</taxon>
        <taxon>Gammaproteobacteria</taxon>
        <taxon>Enterobacterales</taxon>
        <taxon>Enterobacteriaceae</taxon>
        <taxon>Escherichia</taxon>
    </lineage>
</organism>
<evidence type="ECO:0000313" key="2">
    <source>
        <dbReference type="EMBL" id="EFB3618921.1"/>
    </source>
</evidence>
<evidence type="ECO:0000313" key="1">
    <source>
        <dbReference type="EMBL" id="EFB3618917.1"/>
    </source>
</evidence>
<proteinExistence type="predicted"/>
<name>A0A8S7EQQ9_ECOLX</name>
<sequence>MSTTTRKFKTVITDTGAKKLAQAAA</sequence>
<accession>A0A8S7EQQ9</accession>
<evidence type="ECO:0000313" key="3">
    <source>
        <dbReference type="Proteomes" id="UP000543252"/>
    </source>
</evidence>
<dbReference type="EMBL" id="AASFMQ010000122">
    <property type="protein sequence ID" value="EFB3618917.1"/>
    <property type="molecule type" value="Genomic_DNA"/>
</dbReference>
<protein>
    <submittedName>
        <fullName evidence="2">Phage tail protein</fullName>
    </submittedName>
</protein>
<dbReference type="EMBL" id="AASFMQ010000123">
    <property type="protein sequence ID" value="EFB3618921.1"/>
    <property type="molecule type" value="Genomic_DNA"/>
</dbReference>
<comment type="caution">
    <text evidence="2">The sequence shown here is derived from an EMBL/GenBank/DDBJ whole genome shotgun (WGS) entry which is preliminary data.</text>
</comment>
<reference evidence="2 3" key="1">
    <citation type="submission" date="2019-07" db="EMBL/GenBank/DDBJ databases">
        <authorList>
            <consortium name="GenomeTrakr network: Whole genome sequencing for foodborne pathogen traceback"/>
        </authorList>
    </citation>
    <scope>NUCLEOTIDE SEQUENCE [LARGE SCALE GENOMIC DNA]</scope>
    <source>
        <strain evidence="2 3">PSU-1859</strain>
    </source>
</reference>
<gene>
    <name evidence="1" type="ORF">FPS11_29445</name>
    <name evidence="2" type="ORF">FPS11_29465</name>
</gene>
<dbReference type="Proteomes" id="UP000543252">
    <property type="component" value="Unassembled WGS sequence"/>
</dbReference>
<feature type="non-terminal residue" evidence="2">
    <location>
        <position position="25"/>
    </location>
</feature>
<dbReference type="AlphaFoldDB" id="A0A8S7EQQ9"/>